<keyword evidence="4" id="KW-1185">Reference proteome</keyword>
<protein>
    <submittedName>
        <fullName evidence="3">Zinc-ribbon domain-containing protein</fullName>
    </submittedName>
</protein>
<evidence type="ECO:0000313" key="3">
    <source>
        <dbReference type="EMBL" id="MCM2372278.1"/>
    </source>
</evidence>
<organism evidence="3 4">
    <name type="scientific">Aporhodopirellula aestuarii</name>
    <dbReference type="NCBI Taxonomy" id="2950107"/>
    <lineage>
        <taxon>Bacteria</taxon>
        <taxon>Pseudomonadati</taxon>
        <taxon>Planctomycetota</taxon>
        <taxon>Planctomycetia</taxon>
        <taxon>Pirellulales</taxon>
        <taxon>Pirellulaceae</taxon>
        <taxon>Aporhodopirellula</taxon>
    </lineage>
</organism>
<accession>A0ABT0U783</accession>
<comment type="caution">
    <text evidence="3">The sequence shown here is derived from an EMBL/GenBank/DDBJ whole genome shotgun (WGS) entry which is preliminary data.</text>
</comment>
<dbReference type="Proteomes" id="UP001202961">
    <property type="component" value="Unassembled WGS sequence"/>
</dbReference>
<reference evidence="3 4" key="1">
    <citation type="journal article" date="2022" name="Syst. Appl. Microbiol.">
        <title>Rhodopirellula aestuarii sp. nov., a novel member of the genus Rhodopirellula isolated from brackish sediments collected in the Tagus River estuary, Portugal.</title>
        <authorList>
            <person name="Vitorino I.R."/>
            <person name="Klimek D."/>
            <person name="Calusinska M."/>
            <person name="Lobo-da-Cunha A."/>
            <person name="Vasconcelos V."/>
            <person name="Lage O.M."/>
        </authorList>
    </citation>
    <scope>NUCLEOTIDE SEQUENCE [LARGE SCALE GENOMIC DNA]</scope>
    <source>
        <strain evidence="3 4">ICT_H3.1</strain>
    </source>
</reference>
<sequence length="172" mass="17190">MPVIQCPSCQKSLNVKQMPAGGRIKCPACGGVIPVGGAAGARPTAARPAASGQRKLLTPEDEGFDFGQIQFPAAGPVAVTQFPDNPYSRSAYHGPIPGDPLGEYIGGPADQPDEDGGKPRGKAKGKLSPLALAAILGGTLAFLLIAIVIGTVVASSGGDEEATPAAETDSGS</sequence>
<evidence type="ECO:0000256" key="1">
    <source>
        <dbReference type="SAM" id="MobiDB-lite"/>
    </source>
</evidence>
<dbReference type="EMBL" id="JAMQBK010000043">
    <property type="protein sequence ID" value="MCM2372278.1"/>
    <property type="molecule type" value="Genomic_DNA"/>
</dbReference>
<keyword evidence="2" id="KW-0472">Membrane</keyword>
<name>A0ABT0U783_9BACT</name>
<evidence type="ECO:0000313" key="4">
    <source>
        <dbReference type="Proteomes" id="UP001202961"/>
    </source>
</evidence>
<gene>
    <name evidence="3" type="ORF">NB063_16855</name>
</gene>
<feature type="region of interest" description="Disordered" evidence="1">
    <location>
        <begin position="86"/>
        <end position="124"/>
    </location>
</feature>
<evidence type="ECO:0000256" key="2">
    <source>
        <dbReference type="SAM" id="Phobius"/>
    </source>
</evidence>
<proteinExistence type="predicted"/>
<feature type="transmembrane region" description="Helical" evidence="2">
    <location>
        <begin position="130"/>
        <end position="154"/>
    </location>
</feature>
<keyword evidence="2" id="KW-1133">Transmembrane helix</keyword>
<keyword evidence="2" id="KW-0812">Transmembrane</keyword>
<dbReference type="RefSeq" id="WP_250929913.1">
    <property type="nucleotide sequence ID" value="NZ_JAMQBK010000043.1"/>
</dbReference>